<protein>
    <submittedName>
        <fullName evidence="3">Uncharacterized protein</fullName>
    </submittedName>
</protein>
<dbReference type="Gene3D" id="1.25.40.10">
    <property type="entry name" value="Tetratricopeptide repeat domain"/>
    <property type="match status" value="1"/>
</dbReference>
<dbReference type="EMBL" id="CP025120">
    <property type="protein sequence ID" value="AUD78042.1"/>
    <property type="molecule type" value="Genomic_DNA"/>
</dbReference>
<dbReference type="InterPro" id="IPR027417">
    <property type="entry name" value="P-loop_NTPase"/>
</dbReference>
<dbReference type="OrthoDB" id="9815894at2"/>
<accession>A0A2K9AK87</accession>
<dbReference type="PROSITE" id="PS50005">
    <property type="entry name" value="TPR"/>
    <property type="match status" value="1"/>
</dbReference>
<dbReference type="KEGG" id="kpd:CW740_01825"/>
<dbReference type="InterPro" id="IPR026634">
    <property type="entry name" value="TPST-like"/>
</dbReference>
<dbReference type="Pfam" id="PF13469">
    <property type="entry name" value="Sulfotransfer_3"/>
    <property type="match status" value="1"/>
</dbReference>
<dbReference type="SUPFAM" id="SSF52540">
    <property type="entry name" value="P-loop containing nucleoside triphosphate hydrolases"/>
    <property type="match status" value="1"/>
</dbReference>
<evidence type="ECO:0000256" key="2">
    <source>
        <dbReference type="PROSITE-ProRule" id="PRU00339"/>
    </source>
</evidence>
<dbReference type="PANTHER" id="PTHR12788">
    <property type="entry name" value="PROTEIN-TYROSINE SULFOTRANSFERASE 2"/>
    <property type="match status" value="1"/>
</dbReference>
<feature type="repeat" description="TPR" evidence="2">
    <location>
        <begin position="41"/>
        <end position="74"/>
    </location>
</feature>
<dbReference type="RefSeq" id="WP_106645949.1">
    <property type="nucleotide sequence ID" value="NZ_BMGO01000002.1"/>
</dbReference>
<dbReference type="Gene3D" id="3.40.50.300">
    <property type="entry name" value="P-loop containing nucleotide triphosphate hydrolases"/>
    <property type="match status" value="1"/>
</dbReference>
<keyword evidence="4" id="KW-1185">Reference proteome</keyword>
<dbReference type="InterPro" id="IPR019734">
    <property type="entry name" value="TPR_rpt"/>
</dbReference>
<dbReference type="PANTHER" id="PTHR12788:SF10">
    <property type="entry name" value="PROTEIN-TYROSINE SULFOTRANSFERASE"/>
    <property type="match status" value="1"/>
</dbReference>
<name>A0A2K9AK87_9GAMM</name>
<dbReference type="SUPFAM" id="SSF48452">
    <property type="entry name" value="TPR-like"/>
    <property type="match status" value="1"/>
</dbReference>
<proteinExistence type="predicted"/>
<evidence type="ECO:0000256" key="1">
    <source>
        <dbReference type="ARBA" id="ARBA00022679"/>
    </source>
</evidence>
<sequence length="535" mass="61566">MQEKIPSQKLLQQVHQLINSNHLQSAWNQCQQLLKRYPKFAEAWMTNSFIAMRVGKLEVAITSIDKAIKLSPNQINFKLNKIMLLEQSGEIDSACRLGAQLLDRNVIEQAVLKSLAAFFNRTQRYELLEKCYLKLLVNEPNNQELLFSLANVNLFLGNIDEADSLATNALKGTELDCDIHFFRSHLKRQTSSSNHIKELEAFSKISIKDPIRKAKVLYSLAKELEDCENFSESFRVRLAGAEVYRKHLNYDINEDLKFIRSTRQTYSDDLFEKKATNNPINNISDKPIFVVGLPRTGTTLLERIVSSHSRVASAGELTHFNRLISAGMEKLKLDPKLSRSQMVSDSIKLDFAQLGQQYLEATKTLAGKKDHFIDKLPQNSLYIGLIHLALPNAKILLLERHPLDVCYSVFKQLFTDAFHFSYDLEELADYYYEHQLLMEHWKKSLPGVVKTVRYEDLVNDLEQTSKSVISFCNLEWEESCLEFHKNKQATTTASASQVRQKVYSSSIGMWKNYKQELKPLIEKLEAYGCLEGWEY</sequence>
<keyword evidence="2" id="KW-0802">TPR repeat</keyword>
<dbReference type="AlphaFoldDB" id="A0A2K9AK87"/>
<reference evidence="3 4" key="1">
    <citation type="submission" date="2017-12" db="EMBL/GenBank/DDBJ databases">
        <title>Kangiella profundi FT102 completed genome.</title>
        <authorList>
            <person name="Xu J."/>
            <person name="Wang J."/>
            <person name="Lu Y."/>
        </authorList>
    </citation>
    <scope>NUCLEOTIDE SEQUENCE [LARGE SCALE GENOMIC DNA]</scope>
    <source>
        <strain evidence="3 4">FT102</strain>
    </source>
</reference>
<organism evidence="3 4">
    <name type="scientific">Kangiella profundi</name>
    <dbReference type="NCBI Taxonomy" id="1561924"/>
    <lineage>
        <taxon>Bacteria</taxon>
        <taxon>Pseudomonadati</taxon>
        <taxon>Pseudomonadota</taxon>
        <taxon>Gammaproteobacteria</taxon>
        <taxon>Kangiellales</taxon>
        <taxon>Kangiellaceae</taxon>
        <taxon>Kangiella</taxon>
    </lineage>
</organism>
<dbReference type="GO" id="GO:0008476">
    <property type="term" value="F:protein-tyrosine sulfotransferase activity"/>
    <property type="evidence" value="ECO:0007669"/>
    <property type="project" value="InterPro"/>
</dbReference>
<evidence type="ECO:0000313" key="3">
    <source>
        <dbReference type="EMBL" id="AUD78042.1"/>
    </source>
</evidence>
<dbReference type="InterPro" id="IPR011990">
    <property type="entry name" value="TPR-like_helical_dom_sf"/>
</dbReference>
<evidence type="ECO:0000313" key="4">
    <source>
        <dbReference type="Proteomes" id="UP000232693"/>
    </source>
</evidence>
<keyword evidence="1" id="KW-0808">Transferase</keyword>
<gene>
    <name evidence="3" type="ORF">CW740_01825</name>
</gene>
<dbReference type="Proteomes" id="UP000232693">
    <property type="component" value="Chromosome"/>
</dbReference>